<dbReference type="EMBL" id="GBRH01241418">
    <property type="protein sequence ID" value="JAD56477.1"/>
    <property type="molecule type" value="Transcribed_RNA"/>
</dbReference>
<proteinExistence type="predicted"/>
<sequence length="27" mass="3298">MNMKIEYINKDNKQPPIHTENNHVYEP</sequence>
<dbReference type="AlphaFoldDB" id="A0A0A9BAZ5"/>
<evidence type="ECO:0000313" key="2">
    <source>
        <dbReference type="EMBL" id="JAD56477.1"/>
    </source>
</evidence>
<name>A0A0A9BAZ5_ARUDO</name>
<organism evidence="2">
    <name type="scientific">Arundo donax</name>
    <name type="common">Giant reed</name>
    <name type="synonym">Donax arundinaceus</name>
    <dbReference type="NCBI Taxonomy" id="35708"/>
    <lineage>
        <taxon>Eukaryota</taxon>
        <taxon>Viridiplantae</taxon>
        <taxon>Streptophyta</taxon>
        <taxon>Embryophyta</taxon>
        <taxon>Tracheophyta</taxon>
        <taxon>Spermatophyta</taxon>
        <taxon>Magnoliopsida</taxon>
        <taxon>Liliopsida</taxon>
        <taxon>Poales</taxon>
        <taxon>Poaceae</taxon>
        <taxon>PACMAD clade</taxon>
        <taxon>Arundinoideae</taxon>
        <taxon>Arundineae</taxon>
        <taxon>Arundo</taxon>
    </lineage>
</organism>
<feature type="region of interest" description="Disordered" evidence="1">
    <location>
        <begin position="1"/>
        <end position="27"/>
    </location>
</feature>
<reference evidence="2" key="1">
    <citation type="submission" date="2014-09" db="EMBL/GenBank/DDBJ databases">
        <authorList>
            <person name="Magalhaes I.L.F."/>
            <person name="Oliveira U."/>
            <person name="Santos F.R."/>
            <person name="Vidigal T.H.D.A."/>
            <person name="Brescovit A.D."/>
            <person name="Santos A.J."/>
        </authorList>
    </citation>
    <scope>NUCLEOTIDE SEQUENCE</scope>
    <source>
        <tissue evidence="2">Shoot tissue taken approximately 20 cm above the soil surface</tissue>
    </source>
</reference>
<reference evidence="2" key="2">
    <citation type="journal article" date="2015" name="Data Brief">
        <title>Shoot transcriptome of the giant reed, Arundo donax.</title>
        <authorList>
            <person name="Barrero R.A."/>
            <person name="Guerrero F.D."/>
            <person name="Moolhuijzen P."/>
            <person name="Goolsby J.A."/>
            <person name="Tidwell J."/>
            <person name="Bellgard S.E."/>
            <person name="Bellgard M.I."/>
        </authorList>
    </citation>
    <scope>NUCLEOTIDE SEQUENCE</scope>
    <source>
        <tissue evidence="2">Shoot tissue taken approximately 20 cm above the soil surface</tissue>
    </source>
</reference>
<protein>
    <submittedName>
        <fullName evidence="2">Uncharacterized protein</fullName>
    </submittedName>
</protein>
<accession>A0A0A9BAZ5</accession>
<evidence type="ECO:0000256" key="1">
    <source>
        <dbReference type="SAM" id="MobiDB-lite"/>
    </source>
</evidence>